<sequence length="176" mass="20524">MPRAPRLTCTNNHSNSEPFIQRAIIISGFPCIGKPYFKENRLDLKVYDLDSGENDHKDKAGVWMQHCLEKVIEAVTESHGIVMVSCHKDFRKRMQEAGLRYIRVYPRPELKDEWLNRQECRAGGKDILWNKMNEDWNDWMEIHGGFQGETSPEVILGRDDHLIDRLTEICEAARNL</sequence>
<reference evidence="1" key="1">
    <citation type="submission" date="2023-06" db="EMBL/GenBank/DDBJ databases">
        <authorList>
            <person name="Noh H."/>
        </authorList>
    </citation>
    <scope>NUCLEOTIDE SEQUENCE</scope>
    <source>
        <strain evidence="1">DUCC20226</strain>
    </source>
</reference>
<organism evidence="1 2">
    <name type="scientific">Phomopsis amygdali</name>
    <name type="common">Fusicoccum amygdali</name>
    <dbReference type="NCBI Taxonomy" id="1214568"/>
    <lineage>
        <taxon>Eukaryota</taxon>
        <taxon>Fungi</taxon>
        <taxon>Dikarya</taxon>
        <taxon>Ascomycota</taxon>
        <taxon>Pezizomycotina</taxon>
        <taxon>Sordariomycetes</taxon>
        <taxon>Sordariomycetidae</taxon>
        <taxon>Diaporthales</taxon>
        <taxon>Diaporthaceae</taxon>
        <taxon>Diaporthe</taxon>
    </lineage>
</organism>
<protein>
    <submittedName>
        <fullName evidence="1">Uncharacterized protein</fullName>
    </submittedName>
</protein>
<accession>A0AAD9W8C8</accession>
<dbReference type="AlphaFoldDB" id="A0AAD9W8C8"/>
<evidence type="ECO:0000313" key="1">
    <source>
        <dbReference type="EMBL" id="KAK2614700.1"/>
    </source>
</evidence>
<dbReference type="EMBL" id="JAUJFL010000001">
    <property type="protein sequence ID" value="KAK2614700.1"/>
    <property type="molecule type" value="Genomic_DNA"/>
</dbReference>
<dbReference type="Proteomes" id="UP001265746">
    <property type="component" value="Unassembled WGS sequence"/>
</dbReference>
<gene>
    <name evidence="1" type="ORF">N8I77_001505</name>
</gene>
<keyword evidence="2" id="KW-1185">Reference proteome</keyword>
<comment type="caution">
    <text evidence="1">The sequence shown here is derived from an EMBL/GenBank/DDBJ whole genome shotgun (WGS) entry which is preliminary data.</text>
</comment>
<proteinExistence type="predicted"/>
<evidence type="ECO:0000313" key="2">
    <source>
        <dbReference type="Proteomes" id="UP001265746"/>
    </source>
</evidence>
<name>A0AAD9W8C8_PHOAM</name>